<dbReference type="Pfam" id="PF00702">
    <property type="entry name" value="Hydrolase"/>
    <property type="match status" value="1"/>
</dbReference>
<evidence type="ECO:0000256" key="4">
    <source>
        <dbReference type="ARBA" id="ARBA00022842"/>
    </source>
</evidence>
<keyword evidence="7" id="KW-1185">Reference proteome</keyword>
<dbReference type="GO" id="GO:0044281">
    <property type="term" value="P:small molecule metabolic process"/>
    <property type="evidence" value="ECO:0007669"/>
    <property type="project" value="UniProtKB-ARBA"/>
</dbReference>
<sequence>MCNVTGDNPLSLPYTKCVRDGGEDVIRAISLDLWKTLILDHDQDEALRDRIRAQAIREVLGEHSVAVSEDGLYKSLRHIDVLRRDVREMRDWTLTTSSQIGFVLTQASVYPSRDLVDAVRPRYEAAIFELMPALVEPDTPQLLADLAQHYPLSLTSNTGKTPGQVLLKVFDMLNIRKPFTHFIFSDEALFLKPDKGIWELLVDTNELKPEEIVHVGDSYRMDYKGARAAGLQAILFGRQESLPTETLAIASLSELPTTIEEMNR</sequence>
<dbReference type="EMBL" id="QXIU01000187">
    <property type="protein sequence ID" value="RIE08903.1"/>
    <property type="molecule type" value="Genomic_DNA"/>
</dbReference>
<keyword evidence="2" id="KW-0479">Metal-binding</keyword>
<organism evidence="5 7">
    <name type="scientific">Candidatus Cryosericum odellii</name>
    <dbReference type="NCBI Taxonomy" id="2290917"/>
    <lineage>
        <taxon>Bacteria</taxon>
        <taxon>Pseudomonadati</taxon>
        <taxon>Caldisericota/Cryosericota group</taxon>
        <taxon>Candidatus Cryosericota</taxon>
        <taxon>Candidatus Cryosericia</taxon>
        <taxon>Candidatus Cryosericales</taxon>
        <taxon>Candidatus Cryosericaceae</taxon>
        <taxon>Candidatus Cryosericum</taxon>
    </lineage>
</organism>
<accession>A0A398CYR3</accession>
<dbReference type="InterPro" id="IPR036412">
    <property type="entry name" value="HAD-like_sf"/>
</dbReference>
<dbReference type="Proteomes" id="UP000266260">
    <property type="component" value="Unassembled WGS sequence"/>
</dbReference>
<dbReference type="InterPro" id="IPR023214">
    <property type="entry name" value="HAD_sf"/>
</dbReference>
<dbReference type="Gene3D" id="3.40.50.1000">
    <property type="entry name" value="HAD superfamily/HAD-like"/>
    <property type="match status" value="1"/>
</dbReference>
<proteinExistence type="predicted"/>
<dbReference type="Gene3D" id="1.10.150.400">
    <property type="match status" value="1"/>
</dbReference>
<evidence type="ECO:0000313" key="5">
    <source>
        <dbReference type="EMBL" id="RIE07370.1"/>
    </source>
</evidence>
<evidence type="ECO:0000256" key="2">
    <source>
        <dbReference type="ARBA" id="ARBA00022723"/>
    </source>
</evidence>
<dbReference type="SUPFAM" id="SSF56784">
    <property type="entry name" value="HAD-like"/>
    <property type="match status" value="1"/>
</dbReference>
<evidence type="ECO:0000313" key="8">
    <source>
        <dbReference type="Proteomes" id="UP000266489"/>
    </source>
</evidence>
<accession>A0A398D246</accession>
<dbReference type="PRINTS" id="PR00413">
    <property type="entry name" value="HADHALOGNASE"/>
</dbReference>
<dbReference type="PANTHER" id="PTHR46470">
    <property type="entry name" value="N-ACYLNEURAMINATE-9-PHOSPHATASE"/>
    <property type="match status" value="1"/>
</dbReference>
<dbReference type="AlphaFoldDB" id="A0A398CYR3"/>
<dbReference type="GO" id="GO:0016791">
    <property type="term" value="F:phosphatase activity"/>
    <property type="evidence" value="ECO:0007669"/>
    <property type="project" value="TreeGrafter"/>
</dbReference>
<comment type="caution">
    <text evidence="5">The sequence shown here is derived from an EMBL/GenBank/DDBJ whole genome shotgun (WGS) entry which is preliminary data.</text>
</comment>
<reference evidence="7 8" key="1">
    <citation type="submission" date="2018-09" db="EMBL/GenBank/DDBJ databases">
        <title>Discovery and Ecogenomic Context for Candidatus Cryosericales, a Global Caldiserica Order Active in Thawing Permafrost.</title>
        <authorList>
            <person name="Martinez M.A."/>
            <person name="Woodcroft B.J."/>
            <person name="Ignacio Espinoza J.C."/>
            <person name="Zayed A."/>
            <person name="Singleton C.M."/>
            <person name="Boyd J."/>
            <person name="Li Y.-F."/>
            <person name="Purvine S."/>
            <person name="Maughan H."/>
            <person name="Hodgkins S.B."/>
            <person name="Anderson D."/>
            <person name="Sederholm M."/>
            <person name="Temperton B."/>
            <person name="Saleska S.R."/>
            <person name="Tyson G.W."/>
            <person name="Rich V.I."/>
        </authorList>
    </citation>
    <scope>NUCLEOTIDE SEQUENCE [LARGE SCALE GENOMIC DNA]</scope>
    <source>
        <strain evidence="6 8">SMC5</strain>
        <strain evidence="5 7">SMC6</strain>
    </source>
</reference>
<evidence type="ECO:0000256" key="1">
    <source>
        <dbReference type="ARBA" id="ARBA00001946"/>
    </source>
</evidence>
<dbReference type="Proteomes" id="UP000266489">
    <property type="component" value="Unassembled WGS sequence"/>
</dbReference>
<name>A0A398CYR3_9BACT</name>
<dbReference type="EMBL" id="QXIT01000111">
    <property type="protein sequence ID" value="RIE07370.1"/>
    <property type="molecule type" value="Genomic_DNA"/>
</dbReference>
<dbReference type="InterPro" id="IPR051400">
    <property type="entry name" value="HAD-like_hydrolase"/>
</dbReference>
<dbReference type="InterPro" id="IPR006439">
    <property type="entry name" value="HAD-SF_hydro_IA"/>
</dbReference>
<dbReference type="SFLD" id="SFLDG01129">
    <property type="entry name" value="C1.5:_HAD__Beta-PGM__Phosphata"/>
    <property type="match status" value="1"/>
</dbReference>
<dbReference type="SFLD" id="SFLDS00003">
    <property type="entry name" value="Haloacid_Dehalogenase"/>
    <property type="match status" value="1"/>
</dbReference>
<gene>
    <name evidence="6" type="ORF">SMC5_07560</name>
    <name evidence="5" type="ORF">SMC6_06715</name>
</gene>
<evidence type="ECO:0000256" key="3">
    <source>
        <dbReference type="ARBA" id="ARBA00022801"/>
    </source>
</evidence>
<evidence type="ECO:0000313" key="7">
    <source>
        <dbReference type="Proteomes" id="UP000266260"/>
    </source>
</evidence>
<dbReference type="NCBIfam" id="TIGR01549">
    <property type="entry name" value="HAD-SF-IA-v1"/>
    <property type="match status" value="1"/>
</dbReference>
<dbReference type="OrthoDB" id="9794086at2"/>
<dbReference type="PANTHER" id="PTHR46470:SF2">
    <property type="entry name" value="GLYCERALDEHYDE 3-PHOSPHATE PHOSPHATASE"/>
    <property type="match status" value="1"/>
</dbReference>
<comment type="cofactor">
    <cofactor evidence="1">
        <name>Mg(2+)</name>
        <dbReference type="ChEBI" id="CHEBI:18420"/>
    </cofactor>
</comment>
<keyword evidence="3 5" id="KW-0378">Hydrolase</keyword>
<keyword evidence="4" id="KW-0460">Magnesium</keyword>
<evidence type="ECO:0000313" key="6">
    <source>
        <dbReference type="EMBL" id="RIE08903.1"/>
    </source>
</evidence>
<protein>
    <submittedName>
        <fullName evidence="5">HAD family hydrolase</fullName>
    </submittedName>
</protein>
<dbReference type="GO" id="GO:0046872">
    <property type="term" value="F:metal ion binding"/>
    <property type="evidence" value="ECO:0007669"/>
    <property type="project" value="UniProtKB-KW"/>
</dbReference>